<dbReference type="Pfam" id="PF07394">
    <property type="entry name" value="DUF1501"/>
    <property type="match status" value="1"/>
</dbReference>
<keyword evidence="2" id="KW-1185">Reference proteome</keyword>
<evidence type="ECO:0000313" key="1">
    <source>
        <dbReference type="EMBL" id="MDK2122729.1"/>
    </source>
</evidence>
<dbReference type="PROSITE" id="PS51318">
    <property type="entry name" value="TAT"/>
    <property type="match status" value="1"/>
</dbReference>
<protein>
    <submittedName>
        <fullName evidence="1">DUF1501 domain-containing protein</fullName>
    </submittedName>
</protein>
<dbReference type="PANTHER" id="PTHR43737">
    <property type="entry name" value="BLL7424 PROTEIN"/>
    <property type="match status" value="1"/>
</dbReference>
<dbReference type="RefSeq" id="WP_284099007.1">
    <property type="nucleotide sequence ID" value="NZ_JARRAF010000001.1"/>
</dbReference>
<reference evidence="1" key="1">
    <citation type="submission" date="2023-03" db="EMBL/GenBank/DDBJ databases">
        <title>Chitinimonas shenzhenensis gen. nov., sp. nov., a novel member of family Burkholderiaceae isolated from activated sludge collected in Shen Zhen, China.</title>
        <authorList>
            <person name="Wang X."/>
        </authorList>
    </citation>
    <scope>NUCLEOTIDE SEQUENCE</scope>
    <source>
        <strain evidence="1">DQS-5</strain>
    </source>
</reference>
<organism evidence="1 2">
    <name type="scientific">Parachitinimonas caeni</name>
    <dbReference type="NCBI Taxonomy" id="3031301"/>
    <lineage>
        <taxon>Bacteria</taxon>
        <taxon>Pseudomonadati</taxon>
        <taxon>Pseudomonadota</taxon>
        <taxon>Betaproteobacteria</taxon>
        <taxon>Neisseriales</taxon>
        <taxon>Chitinibacteraceae</taxon>
        <taxon>Parachitinimonas</taxon>
    </lineage>
</organism>
<sequence>MALSRRQLLQGAATGLAATFGPLRWMEALAAPANDYKALVCIFLFGGNDGNNMVIPMEAAEYSSYATARAGMALAKDSLASIGAPTSLGGRTFGLHPGMADLAPLFQQKKLAVLCNVGTLLAPMTKAQYATRSLRPSNLYSHSDQANQWQTSQSQGIARSGWGGRIADAAYALNGGIAVPMVMSLSGSNLFSIGAQRSPLVLPTSGTFGLSGTTGTAGTARLDSVRKLLGLDRGNEMVDAASAVMLQAIDNSALMNPIINSTTSAAAPAFANLNSSIAKQLYAVARIIENRAATGLKRQIFFCSMGGYDTHSDQLNAQTNLLTQLGQAMAAFAKATDLLGVSDSVVTFTGSDFSRTLKPASGGGTDHAWGNHQLVMGGPVKGGDFYGTFPKLELKGPDDVDGAGRWIPTTSVDQYAATLANWFGVALGDIGSVLPNLSRFATPNLGFL</sequence>
<comment type="caution">
    <text evidence="1">The sequence shown here is derived from an EMBL/GenBank/DDBJ whole genome shotgun (WGS) entry which is preliminary data.</text>
</comment>
<gene>
    <name evidence="1" type="ORF">PZA18_01560</name>
</gene>
<dbReference type="Proteomes" id="UP001172778">
    <property type="component" value="Unassembled WGS sequence"/>
</dbReference>
<dbReference type="EMBL" id="JARRAF010000001">
    <property type="protein sequence ID" value="MDK2122729.1"/>
    <property type="molecule type" value="Genomic_DNA"/>
</dbReference>
<dbReference type="InterPro" id="IPR010869">
    <property type="entry name" value="DUF1501"/>
</dbReference>
<name>A0ABT7DRZ4_9NEIS</name>
<proteinExistence type="predicted"/>
<evidence type="ECO:0000313" key="2">
    <source>
        <dbReference type="Proteomes" id="UP001172778"/>
    </source>
</evidence>
<dbReference type="PANTHER" id="PTHR43737:SF1">
    <property type="entry name" value="DUF1501 DOMAIN-CONTAINING PROTEIN"/>
    <property type="match status" value="1"/>
</dbReference>
<dbReference type="InterPro" id="IPR006311">
    <property type="entry name" value="TAT_signal"/>
</dbReference>
<accession>A0ABT7DRZ4</accession>